<reference evidence="2" key="1">
    <citation type="submission" date="2017-02" db="UniProtKB">
        <authorList>
            <consortium name="WormBaseParasite"/>
        </authorList>
    </citation>
    <scope>IDENTIFICATION</scope>
</reference>
<name>A0A0N4ZSS6_PARTI</name>
<evidence type="ECO:0000313" key="1">
    <source>
        <dbReference type="Proteomes" id="UP000038045"/>
    </source>
</evidence>
<dbReference type="Proteomes" id="UP000038045">
    <property type="component" value="Unplaced"/>
</dbReference>
<protein>
    <submittedName>
        <fullName evidence="2">Uncharacterized protein</fullName>
    </submittedName>
</protein>
<dbReference type="STRING" id="131310.A0A0N4ZSS6"/>
<sequence length="226" mass="25425">MDLKKKIKKTLSLNINIPPRKDSLMNSKMIKFKKPMRQTSYEATFNAPPVFPKTCSLFDSHYHGGAYLDQNLDKELLLAIKTRTSNNDSLISTSDNEPISPSGSLYSTTSAISNDSAFEVESNKSDSDKQCNNITTKDEKKLGIIKGTMSFYGEKIRPIDKLTLRNGRRNTVSELQSISSYNPKEWGMKPLKKKGTFKKSLQRLRALSLGNAFEKGKLKSGKELNF</sequence>
<dbReference type="AlphaFoldDB" id="A0A0N4ZSS6"/>
<dbReference type="WBParaSite" id="PTRK_0001155800.1">
    <property type="protein sequence ID" value="PTRK_0001155800.1"/>
    <property type="gene ID" value="PTRK_0001155800"/>
</dbReference>
<keyword evidence="1" id="KW-1185">Reference proteome</keyword>
<accession>A0A0N4ZSS6</accession>
<evidence type="ECO:0000313" key="2">
    <source>
        <dbReference type="WBParaSite" id="PTRK_0001155800.1"/>
    </source>
</evidence>
<proteinExistence type="predicted"/>
<organism evidence="1 2">
    <name type="scientific">Parastrongyloides trichosuri</name>
    <name type="common">Possum-specific nematode worm</name>
    <dbReference type="NCBI Taxonomy" id="131310"/>
    <lineage>
        <taxon>Eukaryota</taxon>
        <taxon>Metazoa</taxon>
        <taxon>Ecdysozoa</taxon>
        <taxon>Nematoda</taxon>
        <taxon>Chromadorea</taxon>
        <taxon>Rhabditida</taxon>
        <taxon>Tylenchina</taxon>
        <taxon>Panagrolaimomorpha</taxon>
        <taxon>Strongyloidoidea</taxon>
        <taxon>Strongyloididae</taxon>
        <taxon>Parastrongyloides</taxon>
    </lineage>
</organism>